<evidence type="ECO:0000313" key="4">
    <source>
        <dbReference type="Proteomes" id="UP000033551"/>
    </source>
</evidence>
<dbReference type="InterPro" id="IPR038765">
    <property type="entry name" value="Papain-like_cys_pep_sf"/>
</dbReference>
<dbReference type="Gene3D" id="2.40.128.150">
    <property type="entry name" value="Cysteine proteinases"/>
    <property type="match status" value="1"/>
</dbReference>
<dbReference type="PANTHER" id="PTHR11786">
    <property type="entry name" value="N-HYDROXYARYLAMINE O-ACETYLTRANSFERASE"/>
    <property type="match status" value="1"/>
</dbReference>
<dbReference type="PRINTS" id="PR01543">
    <property type="entry name" value="ANATRNSFRASE"/>
</dbReference>
<dbReference type="RefSeq" id="WP_045946159.1">
    <property type="nucleotide sequence ID" value="NZ_JZWV01000095.1"/>
</dbReference>
<accession>A0A0F4JXL3</accession>
<evidence type="ECO:0000256" key="2">
    <source>
        <dbReference type="RuleBase" id="RU003452"/>
    </source>
</evidence>
<protein>
    <recommendedName>
        <fullName evidence="5">Arylamine N-acetyltransferase</fullName>
    </recommendedName>
</protein>
<proteinExistence type="inferred from homology"/>
<dbReference type="Proteomes" id="UP000033551">
    <property type="component" value="Unassembled WGS sequence"/>
</dbReference>
<dbReference type="Pfam" id="PF00797">
    <property type="entry name" value="Acetyltransf_2"/>
    <property type="match status" value="1"/>
</dbReference>
<evidence type="ECO:0000256" key="1">
    <source>
        <dbReference type="ARBA" id="ARBA00006547"/>
    </source>
</evidence>
<dbReference type="OrthoDB" id="7181050at2"/>
<gene>
    <name evidence="3" type="ORF">VR44_05140</name>
</gene>
<dbReference type="GO" id="GO:0016407">
    <property type="term" value="F:acetyltransferase activity"/>
    <property type="evidence" value="ECO:0007669"/>
    <property type="project" value="InterPro"/>
</dbReference>
<name>A0A0F4JXL3_9ACTN</name>
<evidence type="ECO:0008006" key="5">
    <source>
        <dbReference type="Google" id="ProtNLM"/>
    </source>
</evidence>
<dbReference type="AlphaFoldDB" id="A0A0F4JXL3"/>
<dbReference type="SUPFAM" id="SSF54001">
    <property type="entry name" value="Cysteine proteinases"/>
    <property type="match status" value="1"/>
</dbReference>
<dbReference type="InterPro" id="IPR001447">
    <property type="entry name" value="Arylamine_N-AcTrfase"/>
</dbReference>
<comment type="similarity">
    <text evidence="1 2">Belongs to the arylamine N-acetyltransferase family.</text>
</comment>
<dbReference type="PATRIC" id="fig|68223.7.peg.1343"/>
<sequence>MTTVTRDDLSGYLRRLGVADPGAPSVEGLYALARAHVERVPFENLDIQLGRPPGIDPALSVRRIAAGRGGYCFHLNGAFAALLEGLGYEVTRHLGGMHADPRALDAGGDHLALTVRIGEQELFVDVGMGDGPYEPLPLRAGAYEQGFAYRLEPHAVTWDGGGSQGGGWSLLRDGVPTPRMNFRSAAAAMADFEPAHRFLSTAEDSPFRPSLVMLRRSADGIDRLHGRMLIRTAVDGTRTVRELTGADELFGAVTEVFGRALDDVTAEDRAALWDRVTRAHEAWLAARAAAAPAS</sequence>
<organism evidence="3 4">
    <name type="scientific">Streptomyces katrae</name>
    <dbReference type="NCBI Taxonomy" id="68223"/>
    <lineage>
        <taxon>Bacteria</taxon>
        <taxon>Bacillati</taxon>
        <taxon>Actinomycetota</taxon>
        <taxon>Actinomycetes</taxon>
        <taxon>Kitasatosporales</taxon>
        <taxon>Streptomycetaceae</taxon>
        <taxon>Streptomyces</taxon>
    </lineage>
</organism>
<evidence type="ECO:0000313" key="3">
    <source>
        <dbReference type="EMBL" id="KJY37731.1"/>
    </source>
</evidence>
<keyword evidence="4" id="KW-1185">Reference proteome</keyword>
<dbReference type="Gene3D" id="3.30.2140.10">
    <property type="entry name" value="Arylamine N-acetyltransferase"/>
    <property type="match status" value="1"/>
</dbReference>
<dbReference type="PANTHER" id="PTHR11786:SF0">
    <property type="entry name" value="ARYLAMINE N-ACETYLTRANSFERASE 4-RELATED"/>
    <property type="match status" value="1"/>
</dbReference>
<comment type="caution">
    <text evidence="3">The sequence shown here is derived from an EMBL/GenBank/DDBJ whole genome shotgun (WGS) entry which is preliminary data.</text>
</comment>
<dbReference type="EMBL" id="JZWV01000095">
    <property type="protein sequence ID" value="KJY37731.1"/>
    <property type="molecule type" value="Genomic_DNA"/>
</dbReference>
<reference evidence="3 4" key="1">
    <citation type="submission" date="2015-02" db="EMBL/GenBank/DDBJ databases">
        <authorList>
            <person name="Ju K.-S."/>
            <person name="Doroghazi J.R."/>
            <person name="Metcalf W."/>
        </authorList>
    </citation>
    <scope>NUCLEOTIDE SEQUENCE [LARGE SCALE GENOMIC DNA]</scope>
    <source>
        <strain evidence="3 4">NRRL ISP-5550</strain>
    </source>
</reference>
<dbReference type="STRING" id="68223.GCA_002028425_03195"/>